<organism evidence="1 2">
    <name type="scientific">Candidatus Scybalocola faecigallinarum</name>
    <dbReference type="NCBI Taxonomy" id="2840941"/>
    <lineage>
        <taxon>Bacteria</taxon>
        <taxon>Bacillati</taxon>
        <taxon>Bacillota</taxon>
        <taxon>Clostridia</taxon>
        <taxon>Lachnospirales</taxon>
        <taxon>Lachnospiraceae</taxon>
        <taxon>Lachnospiraceae incertae sedis</taxon>
        <taxon>Candidatus Scybalocola (ex Gilroy et al. 2021)</taxon>
    </lineage>
</organism>
<dbReference type="AlphaFoldDB" id="A0A9D1F748"/>
<proteinExistence type="predicted"/>
<protein>
    <submittedName>
        <fullName evidence="1">Uncharacterized protein</fullName>
    </submittedName>
</protein>
<gene>
    <name evidence="1" type="ORF">IAB46_14630</name>
</gene>
<evidence type="ECO:0000313" key="2">
    <source>
        <dbReference type="Proteomes" id="UP000823927"/>
    </source>
</evidence>
<accession>A0A9D1F748</accession>
<sequence>MLGKIKVIRSFIVAAPQDENTGNLLSYLSDLEKDVNGKKYGLVFEEHCEKIDEVLDTHTPVLTEEKDLFIDNGGQMNFLIEGDNLASLQLLEKTHNGKIDLAYVSNVAQRRLLSRSGQQERADSLTVRYIAGFSDIPDKELRTFPLFPAETKGKDVDYDRIVTEIKFNEKIENLSDAQKSSILKFIF</sequence>
<comment type="caution">
    <text evidence="1">The sequence shown here is derived from an EMBL/GenBank/DDBJ whole genome shotgun (WGS) entry which is preliminary data.</text>
</comment>
<evidence type="ECO:0000313" key="1">
    <source>
        <dbReference type="EMBL" id="HIS48754.1"/>
    </source>
</evidence>
<reference evidence="1" key="1">
    <citation type="submission" date="2020-10" db="EMBL/GenBank/DDBJ databases">
        <authorList>
            <person name="Gilroy R."/>
        </authorList>
    </citation>
    <scope>NUCLEOTIDE SEQUENCE</scope>
    <source>
        <strain evidence="1">CHK178-757</strain>
    </source>
</reference>
<reference evidence="1" key="2">
    <citation type="journal article" date="2021" name="PeerJ">
        <title>Extensive microbial diversity within the chicken gut microbiome revealed by metagenomics and culture.</title>
        <authorList>
            <person name="Gilroy R."/>
            <person name="Ravi A."/>
            <person name="Getino M."/>
            <person name="Pursley I."/>
            <person name="Horton D.L."/>
            <person name="Alikhan N.F."/>
            <person name="Baker D."/>
            <person name="Gharbi K."/>
            <person name="Hall N."/>
            <person name="Watson M."/>
            <person name="Adriaenssens E.M."/>
            <person name="Foster-Nyarko E."/>
            <person name="Jarju S."/>
            <person name="Secka A."/>
            <person name="Antonio M."/>
            <person name="Oren A."/>
            <person name="Chaudhuri R.R."/>
            <person name="La Ragione R."/>
            <person name="Hildebrand F."/>
            <person name="Pallen M.J."/>
        </authorList>
    </citation>
    <scope>NUCLEOTIDE SEQUENCE</scope>
    <source>
        <strain evidence="1">CHK178-757</strain>
    </source>
</reference>
<name>A0A9D1F748_9FIRM</name>
<dbReference type="EMBL" id="DVIT01000062">
    <property type="protein sequence ID" value="HIS48754.1"/>
    <property type="molecule type" value="Genomic_DNA"/>
</dbReference>
<dbReference type="Proteomes" id="UP000823927">
    <property type="component" value="Unassembled WGS sequence"/>
</dbReference>